<sequence>MKIRYFFIILLSLITLASFYSFKTADNSAGPRSIYPSYNTSPKAPDSTGMKSNAVQLAAKIKLGWNIGNTFEAPGGETGWGSPVITEGYIKAVKQQGFNAIRLPCAWNLTHLANKSEARIDPKWLNRVKEVIGYCVKNDMYVLLNIHWDAGWLENNCTALKKDSVNAKQKALWEQIATCMRDFDEHLMFASANEPNVENADQMEVLNSYHQTFINAVRSTGGRNSYRVLVVQGPSTDVDKTSKLMNRLPIDKIYGRMMVEVHYYSPYQFCLMNGDANWGKMFYYWGKALHSAIEPERNATWAEENYVKKSFGKMKASFFDKGIPIVVGEYGAYRRNEGEHAPKELALHNDAVDYWLTYITKQAKANGMLPFFWDTGGALDRQNYTVRDQRTINAIVAGGK</sequence>
<name>A0A0X8X1H1_9SPHI</name>
<dbReference type="Pfam" id="PF00150">
    <property type="entry name" value="Cellulase"/>
    <property type="match status" value="1"/>
</dbReference>
<keyword evidence="6" id="KW-0624">Polysaccharide degradation</keyword>
<dbReference type="GO" id="GO:0009986">
    <property type="term" value="C:cell surface"/>
    <property type="evidence" value="ECO:0007669"/>
    <property type="project" value="TreeGrafter"/>
</dbReference>
<proteinExistence type="inferred from homology"/>
<protein>
    <submittedName>
        <fullName evidence="8">Endoglucanase A</fullName>
        <ecNumber evidence="8">3.2.1.4</ecNumber>
    </submittedName>
</protein>
<evidence type="ECO:0000256" key="2">
    <source>
        <dbReference type="ARBA" id="ARBA00022801"/>
    </source>
</evidence>
<comment type="similarity">
    <text evidence="1 7">Belongs to the glycosyl hydrolase 5 (cellulase A) family.</text>
</comment>
<dbReference type="EC" id="3.2.1.4" evidence="8"/>
<dbReference type="RefSeq" id="WP_096357407.1">
    <property type="nucleotide sequence ID" value="NZ_AP017313.1"/>
</dbReference>
<keyword evidence="5 7" id="KW-0326">Glycosidase</keyword>
<evidence type="ECO:0000313" key="8">
    <source>
        <dbReference type="EMBL" id="BAU54049.1"/>
    </source>
</evidence>
<dbReference type="OrthoDB" id="9800955at2"/>
<evidence type="ECO:0000256" key="7">
    <source>
        <dbReference type="RuleBase" id="RU361153"/>
    </source>
</evidence>
<keyword evidence="9" id="KW-1185">Reference proteome</keyword>
<dbReference type="EMBL" id="AP017313">
    <property type="protein sequence ID" value="BAU54049.1"/>
    <property type="molecule type" value="Genomic_DNA"/>
</dbReference>
<evidence type="ECO:0000256" key="5">
    <source>
        <dbReference type="ARBA" id="ARBA00023295"/>
    </source>
</evidence>
<reference evidence="8 9" key="1">
    <citation type="submission" date="2015-12" db="EMBL/GenBank/DDBJ databases">
        <title>Genome sequence of Mucilaginibacter gotjawali.</title>
        <authorList>
            <person name="Lee J.S."/>
            <person name="Lee K.C."/>
            <person name="Kim K.K."/>
            <person name="Lee B.W."/>
        </authorList>
    </citation>
    <scope>NUCLEOTIDE SEQUENCE [LARGE SCALE GENOMIC DNA]</scope>
    <source>
        <strain evidence="8 9">SA3-7</strain>
    </source>
</reference>
<dbReference type="PANTHER" id="PTHR31297">
    <property type="entry name" value="GLUCAN ENDO-1,6-BETA-GLUCOSIDASE B"/>
    <property type="match status" value="1"/>
</dbReference>
<dbReference type="GO" id="GO:0030245">
    <property type="term" value="P:cellulose catabolic process"/>
    <property type="evidence" value="ECO:0007669"/>
    <property type="project" value="UniProtKB-KW"/>
</dbReference>
<evidence type="ECO:0000256" key="4">
    <source>
        <dbReference type="ARBA" id="ARBA00023277"/>
    </source>
</evidence>
<keyword evidence="2 7" id="KW-0378">Hydrolase</keyword>
<dbReference type="PANTHER" id="PTHR31297:SF41">
    <property type="entry name" value="ENDOGLUCANASE, PUTATIVE (AFU_ORTHOLOGUE AFUA_5G01830)-RELATED"/>
    <property type="match status" value="1"/>
</dbReference>
<dbReference type="GO" id="GO:0008810">
    <property type="term" value="F:cellulase activity"/>
    <property type="evidence" value="ECO:0007669"/>
    <property type="project" value="UniProtKB-EC"/>
</dbReference>
<organism evidence="8 9">
    <name type="scientific">Mucilaginibacter gotjawali</name>
    <dbReference type="NCBI Taxonomy" id="1550579"/>
    <lineage>
        <taxon>Bacteria</taxon>
        <taxon>Pseudomonadati</taxon>
        <taxon>Bacteroidota</taxon>
        <taxon>Sphingobacteriia</taxon>
        <taxon>Sphingobacteriales</taxon>
        <taxon>Sphingobacteriaceae</taxon>
        <taxon>Mucilaginibacter</taxon>
    </lineage>
</organism>
<dbReference type="Gene3D" id="3.20.20.80">
    <property type="entry name" value="Glycosidases"/>
    <property type="match status" value="1"/>
</dbReference>
<evidence type="ECO:0000256" key="3">
    <source>
        <dbReference type="ARBA" id="ARBA00023001"/>
    </source>
</evidence>
<dbReference type="AlphaFoldDB" id="A0A0X8X1H1"/>
<dbReference type="InterPro" id="IPR017853">
    <property type="entry name" value="GH"/>
</dbReference>
<dbReference type="InterPro" id="IPR050386">
    <property type="entry name" value="Glycosyl_hydrolase_5"/>
</dbReference>
<dbReference type="KEGG" id="mgot:MgSA37_02220"/>
<dbReference type="GO" id="GO:0008422">
    <property type="term" value="F:beta-glucosidase activity"/>
    <property type="evidence" value="ECO:0007669"/>
    <property type="project" value="TreeGrafter"/>
</dbReference>
<dbReference type="GO" id="GO:0005576">
    <property type="term" value="C:extracellular region"/>
    <property type="evidence" value="ECO:0007669"/>
    <property type="project" value="TreeGrafter"/>
</dbReference>
<dbReference type="Proteomes" id="UP000218263">
    <property type="component" value="Chromosome"/>
</dbReference>
<evidence type="ECO:0000313" key="9">
    <source>
        <dbReference type="Proteomes" id="UP000218263"/>
    </source>
</evidence>
<keyword evidence="3" id="KW-0136">Cellulose degradation</keyword>
<evidence type="ECO:0000256" key="1">
    <source>
        <dbReference type="ARBA" id="ARBA00005641"/>
    </source>
</evidence>
<gene>
    <name evidence="8" type="primary">celA_3</name>
    <name evidence="8" type="ORF">MgSA37_02220</name>
</gene>
<keyword evidence="4" id="KW-0119">Carbohydrate metabolism</keyword>
<dbReference type="InterPro" id="IPR001547">
    <property type="entry name" value="Glyco_hydro_5"/>
</dbReference>
<accession>A0A0X8X1H1</accession>
<evidence type="ECO:0000256" key="6">
    <source>
        <dbReference type="ARBA" id="ARBA00023326"/>
    </source>
</evidence>
<dbReference type="SUPFAM" id="SSF51445">
    <property type="entry name" value="(Trans)glycosidases"/>
    <property type="match status" value="1"/>
</dbReference>